<dbReference type="InterPro" id="IPR002398">
    <property type="entry name" value="Pept_C14"/>
</dbReference>
<dbReference type="GO" id="GO:0006508">
    <property type="term" value="P:proteolysis"/>
    <property type="evidence" value="ECO:0007669"/>
    <property type="project" value="UniProtKB-KW"/>
</dbReference>
<protein>
    <recommendedName>
        <fullName evidence="11">Caspase-8</fullName>
    </recommendedName>
</protein>
<comment type="similarity">
    <text evidence="1 5">Belongs to the peptidase C14A family.</text>
</comment>
<proteinExistence type="inferred from homology"/>
<reference evidence="9" key="1">
    <citation type="submission" date="2021-04" db="EMBL/GenBank/DDBJ databases">
        <authorList>
            <consortium name="Molecular Ecology Group"/>
        </authorList>
    </citation>
    <scope>NUCLEOTIDE SEQUENCE</scope>
</reference>
<dbReference type="GO" id="GO:0006915">
    <property type="term" value="P:apoptotic process"/>
    <property type="evidence" value="ECO:0007669"/>
    <property type="project" value="UniProtKB-KW"/>
</dbReference>
<feature type="region of interest" description="Disordered" evidence="6">
    <location>
        <begin position="196"/>
        <end position="221"/>
    </location>
</feature>
<evidence type="ECO:0000256" key="6">
    <source>
        <dbReference type="SAM" id="MobiDB-lite"/>
    </source>
</evidence>
<dbReference type="InterPro" id="IPR001309">
    <property type="entry name" value="Pept_C14_p20"/>
</dbReference>
<dbReference type="PROSITE" id="PS50208">
    <property type="entry name" value="CASPASE_P20"/>
    <property type="match status" value="1"/>
</dbReference>
<evidence type="ECO:0000256" key="4">
    <source>
        <dbReference type="ARBA" id="ARBA00022801"/>
    </source>
</evidence>
<evidence type="ECO:0000256" key="5">
    <source>
        <dbReference type="RuleBase" id="RU003971"/>
    </source>
</evidence>
<dbReference type="PROSITE" id="PS01122">
    <property type="entry name" value="CASPASE_CYS"/>
    <property type="match status" value="1"/>
</dbReference>
<feature type="domain" description="Caspase family p20" evidence="8">
    <location>
        <begin position="245"/>
        <end position="379"/>
    </location>
</feature>
<sequence>MKIMDRFTHDIASEVDFQYLNPHLRAIFPRIMLQRAEGRDRASYDIMTTICESARTLCMGNFLNFLAAIRIDYEHVFNLINTYYREETGHNLPNYENAQNFSQSEPILLQNSPSLAQNASFPPQNAPLPQHNASIPPQNAPLPQHNASIPPQNAFLPQHNASIPPLNASRIFQNAEPLEPNMSTAGYMDVLNSNELGTPETFHSSYNVSGSPAETTEPNISSQLRKYNKLVIENPNSLYTMESTPRGHCLIINNELFQNLPPRKGSSKDLNNLDMMFNFLGFQVVSYENKTATGMKILLEEFANSPALGQTSALAVVILSHGGPSDIIYGEDGALIDNSPVAGTFITKLQLQKVFSGTNCPSMNGKPKLFILQACRGEESEDGQENNYCRDDAPSLDHIREPETVSDDPLPEHRAETADMCFLHSSSLGYKAYRSMSQGSPFIQLFTERIFQHAHEKSLQSIVMMIQNEFSTKAITTTKMTMPEYSSSLTKKWYFNPPHGRRSMYNFGTHE</sequence>
<gene>
    <name evidence="9" type="ORF">CUNI_LOCUS5970</name>
</gene>
<evidence type="ECO:0000313" key="10">
    <source>
        <dbReference type="Proteomes" id="UP000678393"/>
    </source>
</evidence>
<dbReference type="InterPro" id="IPR029030">
    <property type="entry name" value="Caspase-like_dom_sf"/>
</dbReference>
<dbReference type="SUPFAM" id="SSF52129">
    <property type="entry name" value="Caspase-like"/>
    <property type="match status" value="1"/>
</dbReference>
<evidence type="ECO:0000256" key="2">
    <source>
        <dbReference type="ARBA" id="ARBA00022670"/>
    </source>
</evidence>
<dbReference type="PANTHER" id="PTHR47901">
    <property type="entry name" value="CASPASE RECRUITMENT DOMAIN-CONTAINING PROTEIN 18"/>
    <property type="match status" value="1"/>
</dbReference>
<name>A0A8S3YXZ6_9EUPU</name>
<dbReference type="PRINTS" id="PR00376">
    <property type="entry name" value="IL1BCENZYME"/>
</dbReference>
<evidence type="ECO:0008006" key="11">
    <source>
        <dbReference type="Google" id="ProtNLM"/>
    </source>
</evidence>
<dbReference type="OrthoDB" id="6093024at2759"/>
<dbReference type="GO" id="GO:0004197">
    <property type="term" value="F:cysteine-type endopeptidase activity"/>
    <property type="evidence" value="ECO:0007669"/>
    <property type="project" value="InterPro"/>
</dbReference>
<dbReference type="InterPro" id="IPR033139">
    <property type="entry name" value="Caspase_cys_AS"/>
</dbReference>
<dbReference type="InterPro" id="IPR015917">
    <property type="entry name" value="Pept_C14A"/>
</dbReference>
<dbReference type="AlphaFoldDB" id="A0A8S3YXZ6"/>
<dbReference type="Proteomes" id="UP000678393">
    <property type="component" value="Unassembled WGS sequence"/>
</dbReference>
<dbReference type="Gene3D" id="3.40.50.1460">
    <property type="match status" value="1"/>
</dbReference>
<evidence type="ECO:0000313" key="9">
    <source>
        <dbReference type="EMBL" id="CAG5120412.1"/>
    </source>
</evidence>
<dbReference type="PANTHER" id="PTHR47901:SF8">
    <property type="entry name" value="CASPASE-3"/>
    <property type="match status" value="1"/>
</dbReference>
<evidence type="ECO:0000259" key="8">
    <source>
        <dbReference type="PROSITE" id="PS50208"/>
    </source>
</evidence>
<dbReference type="PROSITE" id="PS50207">
    <property type="entry name" value="CASPASE_P10"/>
    <property type="match status" value="1"/>
</dbReference>
<dbReference type="SMART" id="SM00115">
    <property type="entry name" value="CASc"/>
    <property type="match status" value="1"/>
</dbReference>
<accession>A0A8S3YXZ6</accession>
<dbReference type="InterPro" id="IPR011600">
    <property type="entry name" value="Pept_C14_caspase"/>
</dbReference>
<comment type="caution">
    <text evidence="9">The sequence shown here is derived from an EMBL/GenBank/DDBJ whole genome shotgun (WGS) entry which is preliminary data.</text>
</comment>
<keyword evidence="3" id="KW-0053">Apoptosis</keyword>
<evidence type="ECO:0000256" key="1">
    <source>
        <dbReference type="ARBA" id="ARBA00010134"/>
    </source>
</evidence>
<feature type="domain" description="Caspase family p10" evidence="7">
    <location>
        <begin position="418"/>
        <end position="497"/>
    </location>
</feature>
<keyword evidence="2" id="KW-0645">Protease</keyword>
<organism evidence="9 10">
    <name type="scientific">Candidula unifasciata</name>
    <dbReference type="NCBI Taxonomy" id="100452"/>
    <lineage>
        <taxon>Eukaryota</taxon>
        <taxon>Metazoa</taxon>
        <taxon>Spiralia</taxon>
        <taxon>Lophotrochozoa</taxon>
        <taxon>Mollusca</taxon>
        <taxon>Gastropoda</taxon>
        <taxon>Heterobranchia</taxon>
        <taxon>Euthyneura</taxon>
        <taxon>Panpulmonata</taxon>
        <taxon>Eupulmonata</taxon>
        <taxon>Stylommatophora</taxon>
        <taxon>Helicina</taxon>
        <taxon>Helicoidea</taxon>
        <taxon>Geomitridae</taxon>
        <taxon>Candidula</taxon>
    </lineage>
</organism>
<keyword evidence="4" id="KW-0378">Hydrolase</keyword>
<keyword evidence="10" id="KW-1185">Reference proteome</keyword>
<dbReference type="InterPro" id="IPR002138">
    <property type="entry name" value="Pept_C14_p10"/>
</dbReference>
<dbReference type="EMBL" id="CAJHNH020000891">
    <property type="protein sequence ID" value="CAG5120412.1"/>
    <property type="molecule type" value="Genomic_DNA"/>
</dbReference>
<dbReference type="Pfam" id="PF00656">
    <property type="entry name" value="Peptidase_C14"/>
    <property type="match status" value="1"/>
</dbReference>
<evidence type="ECO:0000259" key="7">
    <source>
        <dbReference type="PROSITE" id="PS50207"/>
    </source>
</evidence>
<evidence type="ECO:0000256" key="3">
    <source>
        <dbReference type="ARBA" id="ARBA00022703"/>
    </source>
</evidence>